<accession>A0AAD3H1B4</accession>
<feature type="domain" description="S1 motif" evidence="7">
    <location>
        <begin position="152"/>
        <end position="229"/>
    </location>
</feature>
<dbReference type="SMART" id="SM00316">
    <property type="entry name" value="S1"/>
    <property type="match status" value="2"/>
</dbReference>
<reference evidence="8 9" key="1">
    <citation type="journal article" date="2021" name="Sci. Rep.">
        <title>The genome of the diatom Chaetoceros tenuissimus carries an ancient integrated fragment of an extant virus.</title>
        <authorList>
            <person name="Hongo Y."/>
            <person name="Kimura K."/>
            <person name="Takaki Y."/>
            <person name="Yoshida Y."/>
            <person name="Baba S."/>
            <person name="Kobayashi G."/>
            <person name="Nagasaki K."/>
            <person name="Hano T."/>
            <person name="Tomaru Y."/>
        </authorList>
    </citation>
    <scope>NUCLEOTIDE SEQUENCE [LARGE SCALE GENOMIC DNA]</scope>
    <source>
        <strain evidence="8 9">NIES-3715</strain>
    </source>
</reference>
<evidence type="ECO:0000313" key="8">
    <source>
        <dbReference type="EMBL" id="GFH46700.1"/>
    </source>
</evidence>
<evidence type="ECO:0000256" key="1">
    <source>
        <dbReference type="ARBA" id="ARBA00006767"/>
    </source>
</evidence>
<dbReference type="AlphaFoldDB" id="A0AAD3H1B4"/>
<evidence type="ECO:0000313" key="9">
    <source>
        <dbReference type="Proteomes" id="UP001054902"/>
    </source>
</evidence>
<feature type="compositionally biased region" description="Basic residues" evidence="5">
    <location>
        <begin position="106"/>
        <end position="132"/>
    </location>
</feature>
<dbReference type="GO" id="GO:0005840">
    <property type="term" value="C:ribosome"/>
    <property type="evidence" value="ECO:0007669"/>
    <property type="project" value="UniProtKB-KW"/>
</dbReference>
<evidence type="ECO:0000256" key="5">
    <source>
        <dbReference type="SAM" id="MobiDB-lite"/>
    </source>
</evidence>
<dbReference type="Pfam" id="PF00575">
    <property type="entry name" value="S1"/>
    <property type="match status" value="1"/>
</dbReference>
<sequence length="367" mass="41376">MVLFHNSSAVTFTAFAVLYLSLELQNAKAFTPSLPTRRCATSIQKQWQLYTEVEDTADALFFAKVGKKDHLGPDIPKTTESQDKANATSNTKRKPKMSRKNGVQKPKNKRKGNGPAAKKIRNGKKPATKKNGKKGDKVDSMPLLHLTELKLGSKVEGRVAAFTEFGVFIKINYDLKNKGGAGYALLHKSQIRDEIVDDPKKLFRIGNIVKDLRVITINYSKGEVGLSLRKQRTKRKSLSEFEVGKEYVGKVARVVSYGAFIDLGAKANALLHISRISQKKIENIRNWLNEGDEVTVRLIEKDERKNTLAASMLDGEADKYLSRRSEQLQKMRERSDEKNEEMVKNGKLKSELEYFEDAVKELENALE</sequence>
<dbReference type="GO" id="GO:0006412">
    <property type="term" value="P:translation"/>
    <property type="evidence" value="ECO:0007669"/>
    <property type="project" value="TreeGrafter"/>
</dbReference>
<evidence type="ECO:0000256" key="2">
    <source>
        <dbReference type="ARBA" id="ARBA00022980"/>
    </source>
</evidence>
<keyword evidence="4" id="KW-0175">Coiled coil</keyword>
<dbReference type="EMBL" id="BLLK01000022">
    <property type="protein sequence ID" value="GFH46700.1"/>
    <property type="molecule type" value="Genomic_DNA"/>
</dbReference>
<keyword evidence="9" id="KW-1185">Reference proteome</keyword>
<dbReference type="InterPro" id="IPR050437">
    <property type="entry name" value="Ribos_protein_bS1-like"/>
</dbReference>
<dbReference type="PANTHER" id="PTHR10724:SF7">
    <property type="entry name" value="SMALL RIBOSOMAL SUBUNIT PROTEIN BS1C"/>
    <property type="match status" value="1"/>
</dbReference>
<keyword evidence="2" id="KW-0689">Ribosomal protein</keyword>
<keyword evidence="3" id="KW-0687">Ribonucleoprotein</keyword>
<proteinExistence type="inferred from homology"/>
<dbReference type="Gene3D" id="2.40.50.140">
    <property type="entry name" value="Nucleic acid-binding proteins"/>
    <property type="match status" value="2"/>
</dbReference>
<evidence type="ECO:0000256" key="6">
    <source>
        <dbReference type="SAM" id="SignalP"/>
    </source>
</evidence>
<dbReference type="GO" id="GO:0003735">
    <property type="term" value="F:structural constituent of ribosome"/>
    <property type="evidence" value="ECO:0007669"/>
    <property type="project" value="TreeGrafter"/>
</dbReference>
<feature type="region of interest" description="Disordered" evidence="5">
    <location>
        <begin position="71"/>
        <end position="139"/>
    </location>
</feature>
<dbReference type="GO" id="GO:0003729">
    <property type="term" value="F:mRNA binding"/>
    <property type="evidence" value="ECO:0007669"/>
    <property type="project" value="TreeGrafter"/>
</dbReference>
<feature type="domain" description="S1 motif" evidence="7">
    <location>
        <begin position="244"/>
        <end position="313"/>
    </location>
</feature>
<feature type="chain" id="PRO_5042048045" description="S1 motif domain-containing protein" evidence="6">
    <location>
        <begin position="30"/>
        <end position="367"/>
    </location>
</feature>
<feature type="signal peptide" evidence="6">
    <location>
        <begin position="1"/>
        <end position="29"/>
    </location>
</feature>
<name>A0AAD3H1B4_9STRA</name>
<comment type="similarity">
    <text evidence="1">Belongs to the bacterial ribosomal protein bS1 family.</text>
</comment>
<organism evidence="8 9">
    <name type="scientific">Chaetoceros tenuissimus</name>
    <dbReference type="NCBI Taxonomy" id="426638"/>
    <lineage>
        <taxon>Eukaryota</taxon>
        <taxon>Sar</taxon>
        <taxon>Stramenopiles</taxon>
        <taxon>Ochrophyta</taxon>
        <taxon>Bacillariophyta</taxon>
        <taxon>Coscinodiscophyceae</taxon>
        <taxon>Chaetocerotophycidae</taxon>
        <taxon>Chaetocerotales</taxon>
        <taxon>Chaetocerotaceae</taxon>
        <taxon>Chaetoceros</taxon>
    </lineage>
</organism>
<protein>
    <recommendedName>
        <fullName evidence="7">S1 motif domain-containing protein</fullName>
    </recommendedName>
</protein>
<dbReference type="PANTHER" id="PTHR10724">
    <property type="entry name" value="30S RIBOSOMAL PROTEIN S1"/>
    <property type="match status" value="1"/>
</dbReference>
<dbReference type="GO" id="GO:1990904">
    <property type="term" value="C:ribonucleoprotein complex"/>
    <property type="evidence" value="ECO:0007669"/>
    <property type="project" value="UniProtKB-KW"/>
</dbReference>
<evidence type="ECO:0000256" key="4">
    <source>
        <dbReference type="SAM" id="Coils"/>
    </source>
</evidence>
<keyword evidence="6" id="KW-0732">Signal</keyword>
<comment type="caution">
    <text evidence="8">The sequence shown here is derived from an EMBL/GenBank/DDBJ whole genome shotgun (WGS) entry which is preliminary data.</text>
</comment>
<dbReference type="InterPro" id="IPR003029">
    <property type="entry name" value="S1_domain"/>
</dbReference>
<dbReference type="SUPFAM" id="SSF50249">
    <property type="entry name" value="Nucleic acid-binding proteins"/>
    <property type="match status" value="2"/>
</dbReference>
<dbReference type="PROSITE" id="PS50126">
    <property type="entry name" value="S1"/>
    <property type="match status" value="2"/>
</dbReference>
<feature type="coiled-coil region" evidence="4">
    <location>
        <begin position="321"/>
        <end position="365"/>
    </location>
</feature>
<evidence type="ECO:0000256" key="3">
    <source>
        <dbReference type="ARBA" id="ARBA00023274"/>
    </source>
</evidence>
<evidence type="ECO:0000259" key="7">
    <source>
        <dbReference type="PROSITE" id="PS50126"/>
    </source>
</evidence>
<dbReference type="InterPro" id="IPR012340">
    <property type="entry name" value="NA-bd_OB-fold"/>
</dbReference>
<dbReference type="Proteomes" id="UP001054902">
    <property type="component" value="Unassembled WGS sequence"/>
</dbReference>
<gene>
    <name evidence="8" type="ORF">CTEN210_03174</name>
</gene>